<feature type="transmembrane region" description="Helical" evidence="2">
    <location>
        <begin position="91"/>
        <end position="114"/>
    </location>
</feature>
<evidence type="ECO:0000256" key="1">
    <source>
        <dbReference type="SAM" id="MobiDB-lite"/>
    </source>
</evidence>
<keyword evidence="2" id="KW-0812">Transmembrane</keyword>
<organism evidence="3 4">
    <name type="scientific">Porphyridium purpureum</name>
    <name type="common">Red alga</name>
    <name type="synonym">Porphyridium cruentum</name>
    <dbReference type="NCBI Taxonomy" id="35688"/>
    <lineage>
        <taxon>Eukaryota</taxon>
        <taxon>Rhodophyta</taxon>
        <taxon>Bangiophyceae</taxon>
        <taxon>Porphyridiales</taxon>
        <taxon>Porphyridiaceae</taxon>
        <taxon>Porphyridium</taxon>
    </lineage>
</organism>
<protein>
    <submittedName>
        <fullName evidence="3">Uncharacterized protein</fullName>
    </submittedName>
</protein>
<feature type="transmembrane region" description="Helical" evidence="2">
    <location>
        <begin position="121"/>
        <end position="140"/>
    </location>
</feature>
<keyword evidence="4" id="KW-1185">Reference proteome</keyword>
<name>A0A5J4YS70_PORPP</name>
<feature type="transmembrane region" description="Helical" evidence="2">
    <location>
        <begin position="174"/>
        <end position="201"/>
    </location>
</feature>
<evidence type="ECO:0000313" key="3">
    <source>
        <dbReference type="EMBL" id="KAA8494138.1"/>
    </source>
</evidence>
<accession>A0A5J4YS70</accession>
<sequence length="289" mass="31562">MLEIKTKRTAHSRALAVAFAVTVQLAAIMMCFTAIWISITPDGRPAEVRAQNDAFSTTLRSLLYEVDPASAGRSRITGQVVLSGWPLENNALRLTSSCMIVLFGLTAFIIAPFVPVKHAYVGFLVWFALAFIFIVTAFGLDVSVLNDTFTTCQNTACPEAIGNGPACTCSFNPWYWVSIGFEAAFLLMLLLSIIGLVVGLVRGTPGIVTEEDMYLAEKAKTPEAYPEEEDLPYSNVYEADEDEEAYVPRELDDAGSSGNQYHHEADTPAEGNKTPSRTSSQDKIYAGEY</sequence>
<proteinExistence type="predicted"/>
<feature type="region of interest" description="Disordered" evidence="1">
    <location>
        <begin position="220"/>
        <end position="289"/>
    </location>
</feature>
<reference evidence="4" key="1">
    <citation type="journal article" date="2019" name="Nat. Commun.">
        <title>Expansion of phycobilisome linker gene families in mesophilic red algae.</title>
        <authorList>
            <person name="Lee J."/>
            <person name="Kim D."/>
            <person name="Bhattacharya D."/>
            <person name="Yoon H.S."/>
        </authorList>
    </citation>
    <scope>NUCLEOTIDE SEQUENCE [LARGE SCALE GENOMIC DNA]</scope>
    <source>
        <strain evidence="4">CCMP 1328</strain>
    </source>
</reference>
<evidence type="ECO:0000256" key="2">
    <source>
        <dbReference type="SAM" id="Phobius"/>
    </source>
</evidence>
<keyword evidence="2" id="KW-1133">Transmembrane helix</keyword>
<dbReference type="EMBL" id="VRMN01000005">
    <property type="protein sequence ID" value="KAA8494138.1"/>
    <property type="molecule type" value="Genomic_DNA"/>
</dbReference>
<dbReference type="Proteomes" id="UP000324585">
    <property type="component" value="Unassembled WGS sequence"/>
</dbReference>
<keyword evidence="2" id="KW-0472">Membrane</keyword>
<feature type="compositionally biased region" description="Polar residues" evidence="1">
    <location>
        <begin position="273"/>
        <end position="282"/>
    </location>
</feature>
<feature type="transmembrane region" description="Helical" evidence="2">
    <location>
        <begin position="12"/>
        <end position="39"/>
    </location>
</feature>
<evidence type="ECO:0000313" key="4">
    <source>
        <dbReference type="Proteomes" id="UP000324585"/>
    </source>
</evidence>
<gene>
    <name evidence="3" type="ORF">FVE85_4113</name>
</gene>
<comment type="caution">
    <text evidence="3">The sequence shown here is derived from an EMBL/GenBank/DDBJ whole genome shotgun (WGS) entry which is preliminary data.</text>
</comment>
<dbReference type="AlphaFoldDB" id="A0A5J4YS70"/>